<evidence type="ECO:0000313" key="4">
    <source>
        <dbReference type="Proteomes" id="UP000247755"/>
    </source>
</evidence>
<dbReference type="Proteomes" id="UP000247755">
    <property type="component" value="Unassembled WGS sequence"/>
</dbReference>
<dbReference type="RefSeq" id="WP_072439032.1">
    <property type="nucleotide sequence ID" value="NZ_QJJY01000001.1"/>
</dbReference>
<dbReference type="PANTHER" id="PTHR45527">
    <property type="entry name" value="NONRIBOSOMAL PEPTIDE SYNTHETASE"/>
    <property type="match status" value="1"/>
</dbReference>
<dbReference type="Gene3D" id="3.30.300.30">
    <property type="match status" value="1"/>
</dbReference>
<dbReference type="SUPFAM" id="SSF47336">
    <property type="entry name" value="ACP-like"/>
    <property type="match status" value="1"/>
</dbReference>
<sequence>MLSGQTKTHYRDFIARFSEAAQRDPDRIALIAGREQLTYRQLHERVLGCAASLDTLRQTSDAMLLCLPRGVPLIVAMIACQRQGVPYIPIDFRTPAPRMRQMLDVSAATAVLHDTAGTPHPFIADLPVGTPQLDMAVCSAAPTCTPPAGASREAYRIFTSGSTGKPKMVRVTTQGCANLIDCLGELLGCDADTSVLSSTSPGFDIFYLEYALPLANGATLTLADDGRAASPQLLARLLEQVRPAIYQSTPSLLKCLLPYLGASFRFDRLLVGGEPLGQALSAEIHARAARPYNMYGPTETTVWSTCQRIDRPGERRIGLPIQNTHVLVVDEHGSEVPLGVEGRILIGGDAVALGYLGNAALTAEKFIASADGRTIRYDTGDVGFVDREGCLNFVSRAGDFVKINGHRVDLQEIGDTLEALPFISEAAAIHTRDQSEIDSLSAFITLDPRHVIADPVELAHAHLRQCLPKYLWPRELTVIDTLPRNGSGKLDRKALASLPPEQPMPLPVKRNAAPDSPEHVLIVLLSPYLNVSRLGEHDNFFAHGLTSMHAVSFHLSLADRWPRIELFHIFEYPTISGLSRIVANLH</sequence>
<organism evidence="3 4">
    <name type="scientific">Burkholderia pyrrocinia</name>
    <name type="common">Pseudomonas pyrrocinia</name>
    <dbReference type="NCBI Taxonomy" id="60550"/>
    <lineage>
        <taxon>Bacteria</taxon>
        <taxon>Pseudomonadati</taxon>
        <taxon>Pseudomonadota</taxon>
        <taxon>Betaproteobacteria</taxon>
        <taxon>Burkholderiales</taxon>
        <taxon>Burkholderiaceae</taxon>
        <taxon>Burkholderia</taxon>
        <taxon>Burkholderia cepacia complex</taxon>
    </lineage>
</organism>
<dbReference type="Gene3D" id="3.40.50.12780">
    <property type="entry name" value="N-terminal domain of ligase-like"/>
    <property type="match status" value="1"/>
</dbReference>
<dbReference type="InterPro" id="IPR045851">
    <property type="entry name" value="AMP-bd_C_sf"/>
</dbReference>
<comment type="caution">
    <text evidence="3">The sequence shown here is derived from an EMBL/GenBank/DDBJ whole genome shotgun (WGS) entry which is preliminary data.</text>
</comment>
<dbReference type="SUPFAM" id="SSF56801">
    <property type="entry name" value="Acetyl-CoA synthetase-like"/>
    <property type="match status" value="1"/>
</dbReference>
<protein>
    <submittedName>
        <fullName evidence="3">Enterobactin synthetase component F</fullName>
    </submittedName>
</protein>
<dbReference type="InterPro" id="IPR036736">
    <property type="entry name" value="ACP-like_sf"/>
</dbReference>
<feature type="domain" description="AMP-binding enzyme C-terminal" evidence="2">
    <location>
        <begin position="415"/>
        <end position="489"/>
    </location>
</feature>
<reference evidence="3 4" key="1">
    <citation type="submission" date="2018-05" db="EMBL/GenBank/DDBJ databases">
        <title>Comparative genomics of bacterial root endophytes of switchgrass collected from native prairies over two seasons.</title>
        <authorList>
            <person name="Tang Y."/>
        </authorList>
    </citation>
    <scope>NUCLEOTIDE SEQUENCE [LARGE SCALE GENOMIC DNA]</scope>
    <source>
        <strain evidence="3 4">NFIX32</strain>
    </source>
</reference>
<accession>A0A318J3G3</accession>
<dbReference type="InterPro" id="IPR000873">
    <property type="entry name" value="AMP-dep_synth/lig_dom"/>
</dbReference>
<dbReference type="GO" id="GO:0044550">
    <property type="term" value="P:secondary metabolite biosynthetic process"/>
    <property type="evidence" value="ECO:0007669"/>
    <property type="project" value="TreeGrafter"/>
</dbReference>
<proteinExistence type="predicted"/>
<name>A0A318J3G3_BURPY</name>
<dbReference type="Gene3D" id="1.10.1200.10">
    <property type="entry name" value="ACP-like"/>
    <property type="match status" value="1"/>
</dbReference>
<dbReference type="EMBL" id="QJJY01000001">
    <property type="protein sequence ID" value="PXX41201.1"/>
    <property type="molecule type" value="Genomic_DNA"/>
</dbReference>
<evidence type="ECO:0000313" key="3">
    <source>
        <dbReference type="EMBL" id="PXX41201.1"/>
    </source>
</evidence>
<dbReference type="GO" id="GO:0043041">
    <property type="term" value="P:amino acid activation for nonribosomal peptide biosynthetic process"/>
    <property type="evidence" value="ECO:0007669"/>
    <property type="project" value="TreeGrafter"/>
</dbReference>
<dbReference type="InterPro" id="IPR042099">
    <property type="entry name" value="ANL_N_sf"/>
</dbReference>
<dbReference type="Pfam" id="PF13193">
    <property type="entry name" value="AMP-binding_C"/>
    <property type="match status" value="1"/>
</dbReference>
<dbReference type="Pfam" id="PF00501">
    <property type="entry name" value="AMP-binding"/>
    <property type="match status" value="1"/>
</dbReference>
<evidence type="ECO:0000259" key="1">
    <source>
        <dbReference type="Pfam" id="PF00501"/>
    </source>
</evidence>
<gene>
    <name evidence="3" type="ORF">NA66_1001811</name>
</gene>
<dbReference type="GO" id="GO:0005737">
    <property type="term" value="C:cytoplasm"/>
    <property type="evidence" value="ECO:0007669"/>
    <property type="project" value="TreeGrafter"/>
</dbReference>
<dbReference type="PANTHER" id="PTHR45527:SF1">
    <property type="entry name" value="FATTY ACID SYNTHASE"/>
    <property type="match status" value="1"/>
</dbReference>
<dbReference type="AlphaFoldDB" id="A0A318J3G3"/>
<dbReference type="InterPro" id="IPR025110">
    <property type="entry name" value="AMP-bd_C"/>
</dbReference>
<feature type="domain" description="AMP-dependent synthetase/ligase" evidence="1">
    <location>
        <begin position="17"/>
        <end position="356"/>
    </location>
</feature>
<dbReference type="CDD" id="cd05930">
    <property type="entry name" value="A_NRPS"/>
    <property type="match status" value="1"/>
</dbReference>
<dbReference type="GO" id="GO:0031177">
    <property type="term" value="F:phosphopantetheine binding"/>
    <property type="evidence" value="ECO:0007669"/>
    <property type="project" value="TreeGrafter"/>
</dbReference>
<evidence type="ECO:0000259" key="2">
    <source>
        <dbReference type="Pfam" id="PF13193"/>
    </source>
</evidence>